<dbReference type="GO" id="GO:0005886">
    <property type="term" value="C:plasma membrane"/>
    <property type="evidence" value="ECO:0007669"/>
    <property type="project" value="UniProtKB-SubCell"/>
</dbReference>
<evidence type="ECO:0000256" key="4">
    <source>
        <dbReference type="ARBA" id="ARBA00022516"/>
    </source>
</evidence>
<sequence length="306" mass="34580">MVYLFLSIICSASIALIFKYSESNRVNRYAVTTVNYLTAFSVSLLMSIKDRLITFKEVYSITTFLNDTKKVVLHNKGIFSVQSSIIWAIIVGIIAGVFFFLSFIYYQKSVRENGVGLAGTFSKLGVLVPMALSIIFWNEIPTLIQWFGILLSIVAIIIVNVSFSKEVIKDLRVSLLLLFIFGGISEFSNKIFQKYALIEYKSLFLFFVFFTAFIISLIFTIIKNKKITNKDLIVGFLVGVPNLFTSFFLIMAFNYVKTSVALPVFSAGSILVISICSQMFFKEELTKKEKISIVMIIIALILVNIK</sequence>
<dbReference type="RefSeq" id="WP_120166888.1">
    <property type="nucleotide sequence ID" value="NZ_MCIB01000001.1"/>
</dbReference>
<feature type="domain" description="EamA" evidence="13">
    <location>
        <begin position="2"/>
        <end position="160"/>
    </location>
</feature>
<evidence type="ECO:0000256" key="7">
    <source>
        <dbReference type="ARBA" id="ARBA00022692"/>
    </source>
</evidence>
<feature type="transmembrane region" description="Helical" evidence="12">
    <location>
        <begin position="204"/>
        <end position="222"/>
    </location>
</feature>
<dbReference type="Proteomes" id="UP000284177">
    <property type="component" value="Unassembled WGS sequence"/>
</dbReference>
<protein>
    <recommendedName>
        <fullName evidence="13">EamA domain-containing protein</fullName>
    </recommendedName>
</protein>
<dbReference type="OrthoDB" id="47588at2"/>
<feature type="transmembrane region" description="Helical" evidence="12">
    <location>
        <begin position="262"/>
        <end position="281"/>
    </location>
</feature>
<dbReference type="InterPro" id="IPR000390">
    <property type="entry name" value="Small_drug/metabolite_transptr"/>
</dbReference>
<dbReference type="AlphaFoldDB" id="A0A419TB75"/>
<evidence type="ECO:0000256" key="5">
    <source>
        <dbReference type="ARBA" id="ARBA00022519"/>
    </source>
</evidence>
<keyword evidence="4" id="KW-0444">Lipid biosynthesis</keyword>
<proteinExistence type="inferred from homology"/>
<keyword evidence="15" id="KW-1185">Reference proteome</keyword>
<dbReference type="PANTHER" id="PTHR30561">
    <property type="entry name" value="SMR FAMILY PROTON-DEPENDENT DRUG EFFLUX TRANSPORTER SUGE"/>
    <property type="match status" value="1"/>
</dbReference>
<dbReference type="Pfam" id="PF00892">
    <property type="entry name" value="EamA"/>
    <property type="match status" value="2"/>
</dbReference>
<evidence type="ECO:0000256" key="11">
    <source>
        <dbReference type="ARBA" id="ARBA00023136"/>
    </source>
</evidence>
<keyword evidence="10" id="KW-0443">Lipid metabolism</keyword>
<comment type="similarity">
    <text evidence="2">Belongs to the EamA transporter family.</text>
</comment>
<feature type="transmembrane region" description="Helical" evidence="12">
    <location>
        <begin position="85"/>
        <end position="105"/>
    </location>
</feature>
<evidence type="ECO:0000259" key="13">
    <source>
        <dbReference type="Pfam" id="PF00892"/>
    </source>
</evidence>
<accession>A0A419TB75</accession>
<feature type="transmembrane region" description="Helical" evidence="12">
    <location>
        <begin position="143"/>
        <end position="163"/>
    </location>
</feature>
<keyword evidence="9 12" id="KW-1133">Transmembrane helix</keyword>
<comment type="caution">
    <text evidence="14">The sequence shown here is derived from an EMBL/GenBank/DDBJ whole genome shotgun (WGS) entry which is preliminary data.</text>
</comment>
<gene>
    <name evidence="14" type="ORF">BET03_02480</name>
</gene>
<evidence type="ECO:0000256" key="3">
    <source>
        <dbReference type="ARBA" id="ARBA00022475"/>
    </source>
</evidence>
<feature type="transmembrane region" description="Helical" evidence="12">
    <location>
        <begin position="117"/>
        <end position="137"/>
    </location>
</feature>
<dbReference type="InterPro" id="IPR000620">
    <property type="entry name" value="EamA_dom"/>
</dbReference>
<evidence type="ECO:0000256" key="9">
    <source>
        <dbReference type="ARBA" id="ARBA00022989"/>
    </source>
</evidence>
<name>A0A419TB75_9FIRM</name>
<feature type="transmembrane region" description="Helical" evidence="12">
    <location>
        <begin position="288"/>
        <end position="305"/>
    </location>
</feature>
<organism evidence="14 15">
    <name type="scientific">Thermohalobacter berrensis</name>
    <dbReference type="NCBI Taxonomy" id="99594"/>
    <lineage>
        <taxon>Bacteria</taxon>
        <taxon>Bacillati</taxon>
        <taxon>Bacillota</taxon>
        <taxon>Tissierellia</taxon>
        <taxon>Tissierellales</taxon>
        <taxon>Thermohalobacteraceae</taxon>
        <taxon>Thermohalobacter</taxon>
    </lineage>
</organism>
<dbReference type="Gene3D" id="1.10.3730.20">
    <property type="match status" value="2"/>
</dbReference>
<dbReference type="SUPFAM" id="SSF103481">
    <property type="entry name" value="Multidrug resistance efflux transporter EmrE"/>
    <property type="match status" value="2"/>
</dbReference>
<evidence type="ECO:0000256" key="6">
    <source>
        <dbReference type="ARBA" id="ARBA00022556"/>
    </source>
</evidence>
<evidence type="ECO:0000256" key="12">
    <source>
        <dbReference type="SAM" id="Phobius"/>
    </source>
</evidence>
<keyword evidence="5" id="KW-0997">Cell inner membrane</keyword>
<dbReference type="GO" id="GO:0009103">
    <property type="term" value="P:lipopolysaccharide biosynthetic process"/>
    <property type="evidence" value="ECO:0007669"/>
    <property type="project" value="UniProtKB-KW"/>
</dbReference>
<evidence type="ECO:0000313" key="14">
    <source>
        <dbReference type="EMBL" id="RKD34711.1"/>
    </source>
</evidence>
<keyword evidence="6" id="KW-0441">Lipid A biosynthesis</keyword>
<keyword evidence="8" id="KW-0448">Lipopolysaccharide biosynthesis</keyword>
<evidence type="ECO:0000313" key="15">
    <source>
        <dbReference type="Proteomes" id="UP000284177"/>
    </source>
</evidence>
<keyword evidence="11 12" id="KW-0472">Membrane</keyword>
<dbReference type="PANTHER" id="PTHR30561:SF9">
    <property type="entry name" value="4-AMINO-4-DEOXY-L-ARABINOSE-PHOSPHOUNDECAPRENOL FLIPPASE SUBUNIT ARNF-RELATED"/>
    <property type="match status" value="1"/>
</dbReference>
<feature type="transmembrane region" description="Helical" evidence="12">
    <location>
        <begin position="234"/>
        <end position="256"/>
    </location>
</feature>
<comment type="subcellular location">
    <subcellularLocation>
        <location evidence="1">Cell membrane</location>
        <topology evidence="1">Multi-pass membrane protein</topology>
    </subcellularLocation>
</comment>
<dbReference type="EMBL" id="MCIB01000001">
    <property type="protein sequence ID" value="RKD34711.1"/>
    <property type="molecule type" value="Genomic_DNA"/>
</dbReference>
<evidence type="ECO:0000256" key="8">
    <source>
        <dbReference type="ARBA" id="ARBA00022985"/>
    </source>
</evidence>
<dbReference type="GO" id="GO:0022857">
    <property type="term" value="F:transmembrane transporter activity"/>
    <property type="evidence" value="ECO:0007669"/>
    <property type="project" value="InterPro"/>
</dbReference>
<feature type="domain" description="EamA" evidence="13">
    <location>
        <begin position="176"/>
        <end position="304"/>
    </location>
</feature>
<keyword evidence="7 12" id="KW-0812">Transmembrane</keyword>
<reference evidence="14 15" key="1">
    <citation type="submission" date="2016-08" db="EMBL/GenBank/DDBJ databases">
        <title>Novel Firmicutes and Novel Genomes.</title>
        <authorList>
            <person name="Poppleton D.I."/>
            <person name="Gribaldo S."/>
        </authorList>
    </citation>
    <scope>NUCLEOTIDE SEQUENCE [LARGE SCALE GENOMIC DNA]</scope>
    <source>
        <strain evidence="14 15">CTT3</strain>
    </source>
</reference>
<keyword evidence="3" id="KW-1003">Cell membrane</keyword>
<evidence type="ECO:0000256" key="2">
    <source>
        <dbReference type="ARBA" id="ARBA00007362"/>
    </source>
</evidence>
<evidence type="ECO:0000256" key="10">
    <source>
        <dbReference type="ARBA" id="ARBA00023098"/>
    </source>
</evidence>
<dbReference type="InterPro" id="IPR037185">
    <property type="entry name" value="EmrE-like"/>
</dbReference>
<evidence type="ECO:0000256" key="1">
    <source>
        <dbReference type="ARBA" id="ARBA00004651"/>
    </source>
</evidence>